<dbReference type="SUPFAM" id="SSF56024">
    <property type="entry name" value="Phospholipase D/nuclease"/>
    <property type="match status" value="1"/>
</dbReference>
<protein>
    <submittedName>
        <fullName evidence="2">Phosphatidylserine/phosphatidylglycerophosphate/ cardiolipin synthase-like enzyme</fullName>
    </submittedName>
</protein>
<dbReference type="RefSeq" id="WP_182558434.1">
    <property type="nucleotide sequence ID" value="NZ_JACGWT010000001.1"/>
</dbReference>
<evidence type="ECO:0000313" key="2">
    <source>
        <dbReference type="EMBL" id="MBA8792844.1"/>
    </source>
</evidence>
<keyword evidence="3" id="KW-1185">Reference proteome</keyword>
<dbReference type="InterPro" id="IPR001736">
    <property type="entry name" value="PLipase_D/transphosphatidylase"/>
</dbReference>
<dbReference type="Pfam" id="PF13091">
    <property type="entry name" value="PLDc_2"/>
    <property type="match status" value="1"/>
</dbReference>
<organism evidence="2 3">
    <name type="scientific">Microlunatus kandeliicorticis</name>
    <dbReference type="NCBI Taxonomy" id="1759536"/>
    <lineage>
        <taxon>Bacteria</taxon>
        <taxon>Bacillati</taxon>
        <taxon>Actinomycetota</taxon>
        <taxon>Actinomycetes</taxon>
        <taxon>Propionibacteriales</taxon>
        <taxon>Propionibacteriaceae</taxon>
        <taxon>Microlunatus</taxon>
    </lineage>
</organism>
<dbReference type="PANTHER" id="PTHR21248:SF22">
    <property type="entry name" value="PHOSPHOLIPASE D"/>
    <property type="match status" value="1"/>
</dbReference>
<feature type="domain" description="PLD phosphodiesterase" evidence="1">
    <location>
        <begin position="178"/>
        <end position="205"/>
    </location>
</feature>
<dbReference type="NCBIfam" id="NF038319">
    <property type="entry name" value="DISARM_DrmC_I"/>
    <property type="match status" value="1"/>
</dbReference>
<accession>A0A7W3IPI1</accession>
<evidence type="ECO:0000313" key="3">
    <source>
        <dbReference type="Proteomes" id="UP000523079"/>
    </source>
</evidence>
<dbReference type="PANTHER" id="PTHR21248">
    <property type="entry name" value="CARDIOLIPIN SYNTHASE"/>
    <property type="match status" value="1"/>
</dbReference>
<dbReference type="AlphaFoldDB" id="A0A7W3IPI1"/>
<dbReference type="SMART" id="SM00155">
    <property type="entry name" value="PLDc"/>
    <property type="match status" value="1"/>
</dbReference>
<evidence type="ECO:0000259" key="1">
    <source>
        <dbReference type="PROSITE" id="PS50035"/>
    </source>
</evidence>
<dbReference type="GO" id="GO:0032049">
    <property type="term" value="P:cardiolipin biosynthetic process"/>
    <property type="evidence" value="ECO:0007669"/>
    <property type="project" value="UniProtKB-ARBA"/>
</dbReference>
<proteinExistence type="predicted"/>
<reference evidence="2 3" key="1">
    <citation type="submission" date="2020-07" db="EMBL/GenBank/DDBJ databases">
        <title>Sequencing the genomes of 1000 actinobacteria strains.</title>
        <authorList>
            <person name="Klenk H.-P."/>
        </authorList>
    </citation>
    <scope>NUCLEOTIDE SEQUENCE [LARGE SCALE GENOMIC DNA]</scope>
    <source>
        <strain evidence="2 3">DSM 100723</strain>
    </source>
</reference>
<dbReference type="PROSITE" id="PS50035">
    <property type="entry name" value="PLD"/>
    <property type="match status" value="1"/>
</dbReference>
<dbReference type="Gene3D" id="3.30.870.10">
    <property type="entry name" value="Endonuclease Chain A"/>
    <property type="match status" value="1"/>
</dbReference>
<name>A0A7W3IPI1_9ACTN</name>
<comment type="caution">
    <text evidence="2">The sequence shown here is derived from an EMBL/GenBank/DDBJ whole genome shotgun (WGS) entry which is preliminary data.</text>
</comment>
<dbReference type="Proteomes" id="UP000523079">
    <property type="component" value="Unassembled WGS sequence"/>
</dbReference>
<dbReference type="GO" id="GO:0030572">
    <property type="term" value="F:phosphatidyltransferase activity"/>
    <property type="evidence" value="ECO:0007669"/>
    <property type="project" value="UniProtKB-ARBA"/>
</dbReference>
<dbReference type="EMBL" id="JACGWT010000001">
    <property type="protein sequence ID" value="MBA8792844.1"/>
    <property type="molecule type" value="Genomic_DNA"/>
</dbReference>
<dbReference type="InterPro" id="IPR025202">
    <property type="entry name" value="PLD-like_dom"/>
</dbReference>
<dbReference type="InterPro" id="IPR047955">
    <property type="entry name" value="DrmC-like"/>
</dbReference>
<gene>
    <name evidence="2" type="ORF">FHX74_000438</name>
</gene>
<sequence>MSDVEALARQVARSMPAAAVSALVTALRTSAPAVAQLQHGAYNAATQDLLKRAGEAAKNGDGPYLAGLIRAFRDSYATRPEVTPVWTGPTSSVPGERLTLAVVAGLIDEAESEIVLVSYATLPSVEVRDALRRAVARQVNITTLLERSVDNPSYSGSSNPLGNLPHAALAWPATERPLGASMHAKILVVDRKSALVGSANLTGYGVERNLECSLLVRGGHLPAALAKHVLNADGLVMIC</sequence>